<dbReference type="EMBL" id="CM001224">
    <property type="protein sequence ID" value="AET01238.1"/>
    <property type="molecule type" value="Genomic_DNA"/>
</dbReference>
<evidence type="ECO:0000313" key="1">
    <source>
        <dbReference type="EMBL" id="AET01238.1"/>
    </source>
</evidence>
<organism evidence="1 3">
    <name type="scientific">Medicago truncatula</name>
    <name type="common">Barrel medic</name>
    <name type="synonym">Medicago tribuloides</name>
    <dbReference type="NCBI Taxonomy" id="3880"/>
    <lineage>
        <taxon>Eukaryota</taxon>
        <taxon>Viridiplantae</taxon>
        <taxon>Streptophyta</taxon>
        <taxon>Embryophyta</taxon>
        <taxon>Tracheophyta</taxon>
        <taxon>Spermatophyta</taxon>
        <taxon>Magnoliopsida</taxon>
        <taxon>eudicotyledons</taxon>
        <taxon>Gunneridae</taxon>
        <taxon>Pentapetalae</taxon>
        <taxon>rosids</taxon>
        <taxon>fabids</taxon>
        <taxon>Fabales</taxon>
        <taxon>Fabaceae</taxon>
        <taxon>Papilionoideae</taxon>
        <taxon>50 kb inversion clade</taxon>
        <taxon>NPAAA clade</taxon>
        <taxon>Hologalegina</taxon>
        <taxon>IRL clade</taxon>
        <taxon>Trifolieae</taxon>
        <taxon>Medicago</taxon>
    </lineage>
</organism>
<evidence type="ECO:0000313" key="2">
    <source>
        <dbReference type="EnsemblPlants" id="AET01238"/>
    </source>
</evidence>
<dbReference type="AlphaFoldDB" id="G7LCI7"/>
<accession>G7LCI7</accession>
<dbReference type="HOGENOM" id="CLU_1909817_0_0_1"/>
<reference evidence="1 3" key="2">
    <citation type="journal article" date="2014" name="BMC Genomics">
        <title>An improved genome release (version Mt4.0) for the model legume Medicago truncatula.</title>
        <authorList>
            <person name="Tang H."/>
            <person name="Krishnakumar V."/>
            <person name="Bidwell S."/>
            <person name="Rosen B."/>
            <person name="Chan A."/>
            <person name="Zhou S."/>
            <person name="Gentzbittel L."/>
            <person name="Childs K.L."/>
            <person name="Yandell M."/>
            <person name="Gundlach H."/>
            <person name="Mayer K.F."/>
            <person name="Schwartz D.C."/>
            <person name="Town C.D."/>
        </authorList>
    </citation>
    <scope>GENOME REANNOTATION</scope>
    <source>
        <strain evidence="2 3">cv. Jemalong A17</strain>
    </source>
</reference>
<gene>
    <name evidence="1" type="ordered locus">MTR_8g008800</name>
</gene>
<reference evidence="1 3" key="1">
    <citation type="journal article" date="2011" name="Nature">
        <title>The Medicago genome provides insight into the evolution of rhizobial symbioses.</title>
        <authorList>
            <person name="Young N.D."/>
            <person name="Debelle F."/>
            <person name="Oldroyd G.E."/>
            <person name="Geurts R."/>
            <person name="Cannon S.B."/>
            <person name="Udvardi M.K."/>
            <person name="Benedito V.A."/>
            <person name="Mayer K.F."/>
            <person name="Gouzy J."/>
            <person name="Schoof H."/>
            <person name="Van de Peer Y."/>
            <person name="Proost S."/>
            <person name="Cook D.R."/>
            <person name="Meyers B.C."/>
            <person name="Spannagl M."/>
            <person name="Cheung F."/>
            <person name="De Mita S."/>
            <person name="Krishnakumar V."/>
            <person name="Gundlach H."/>
            <person name="Zhou S."/>
            <person name="Mudge J."/>
            <person name="Bharti A.K."/>
            <person name="Murray J.D."/>
            <person name="Naoumkina M.A."/>
            <person name="Rosen B."/>
            <person name="Silverstein K.A."/>
            <person name="Tang H."/>
            <person name="Rombauts S."/>
            <person name="Zhao P.X."/>
            <person name="Zhou P."/>
            <person name="Barbe V."/>
            <person name="Bardou P."/>
            <person name="Bechner M."/>
            <person name="Bellec A."/>
            <person name="Berger A."/>
            <person name="Berges H."/>
            <person name="Bidwell S."/>
            <person name="Bisseling T."/>
            <person name="Choisne N."/>
            <person name="Couloux A."/>
            <person name="Denny R."/>
            <person name="Deshpande S."/>
            <person name="Dai X."/>
            <person name="Doyle J.J."/>
            <person name="Dudez A.M."/>
            <person name="Farmer A.D."/>
            <person name="Fouteau S."/>
            <person name="Franken C."/>
            <person name="Gibelin C."/>
            <person name="Gish J."/>
            <person name="Goldstein S."/>
            <person name="Gonzalez A.J."/>
            <person name="Green P.J."/>
            <person name="Hallab A."/>
            <person name="Hartog M."/>
            <person name="Hua A."/>
            <person name="Humphray S.J."/>
            <person name="Jeong D.H."/>
            <person name="Jing Y."/>
            <person name="Jocker A."/>
            <person name="Kenton S.M."/>
            <person name="Kim D.J."/>
            <person name="Klee K."/>
            <person name="Lai H."/>
            <person name="Lang C."/>
            <person name="Lin S."/>
            <person name="Macmil S.L."/>
            <person name="Magdelenat G."/>
            <person name="Matthews L."/>
            <person name="McCorrison J."/>
            <person name="Monaghan E.L."/>
            <person name="Mun J.H."/>
            <person name="Najar F.Z."/>
            <person name="Nicholson C."/>
            <person name="Noirot C."/>
            <person name="O'Bleness M."/>
            <person name="Paule C.R."/>
            <person name="Poulain J."/>
            <person name="Prion F."/>
            <person name="Qin B."/>
            <person name="Qu C."/>
            <person name="Retzel E.F."/>
            <person name="Riddle C."/>
            <person name="Sallet E."/>
            <person name="Samain S."/>
            <person name="Samson N."/>
            <person name="Sanders I."/>
            <person name="Saurat O."/>
            <person name="Scarpelli C."/>
            <person name="Schiex T."/>
            <person name="Segurens B."/>
            <person name="Severin A.J."/>
            <person name="Sherrier D.J."/>
            <person name="Shi R."/>
            <person name="Sims S."/>
            <person name="Singer S.R."/>
            <person name="Sinharoy S."/>
            <person name="Sterck L."/>
            <person name="Viollet A."/>
            <person name="Wang B.B."/>
            <person name="Wang K."/>
            <person name="Wang M."/>
            <person name="Wang X."/>
            <person name="Warfsmann J."/>
            <person name="Weissenbach J."/>
            <person name="White D.D."/>
            <person name="White J.D."/>
            <person name="Wiley G.B."/>
            <person name="Wincker P."/>
            <person name="Xing Y."/>
            <person name="Yang L."/>
            <person name="Yao Z."/>
            <person name="Ying F."/>
            <person name="Zhai J."/>
            <person name="Zhou L."/>
            <person name="Zuber A."/>
            <person name="Denarie J."/>
            <person name="Dixon R.A."/>
            <person name="May G.D."/>
            <person name="Schwartz D.C."/>
            <person name="Rogers J."/>
            <person name="Quetier F."/>
            <person name="Town C.D."/>
            <person name="Roe B.A."/>
        </authorList>
    </citation>
    <scope>NUCLEOTIDE SEQUENCE [LARGE SCALE GENOMIC DNA]</scope>
    <source>
        <strain evidence="1">A17</strain>
        <strain evidence="2 3">cv. Jemalong A17</strain>
    </source>
</reference>
<keyword evidence="3" id="KW-1185">Reference proteome</keyword>
<protein>
    <submittedName>
        <fullName evidence="1 2">Uncharacterized protein</fullName>
    </submittedName>
</protein>
<reference evidence="2" key="3">
    <citation type="submission" date="2015-04" db="UniProtKB">
        <authorList>
            <consortium name="EnsemblPlants"/>
        </authorList>
    </citation>
    <scope>IDENTIFICATION</scope>
    <source>
        <strain evidence="2">cv. Jemalong A17</strain>
    </source>
</reference>
<dbReference type="EnsemblPlants" id="AET01238">
    <property type="protein sequence ID" value="AET01238"/>
    <property type="gene ID" value="MTR_8g008800"/>
</dbReference>
<name>G7LCI7_MEDTR</name>
<evidence type="ECO:0000313" key="3">
    <source>
        <dbReference type="Proteomes" id="UP000002051"/>
    </source>
</evidence>
<proteinExistence type="predicted"/>
<sequence>MADGEYYLFDNISAYQIRRTPLISTAQQDRCVWKLEKNSIYSVRSAYRSIMEKDVNSHQHGIDGNWKQIWQIIWNDTSDKCQVICDRATMLFSSWKNAQEVKQTSSVSHAVRHVEKWVKQSQAGTSVMLTLPV</sequence>
<dbReference type="Proteomes" id="UP000002051">
    <property type="component" value="Chromosome 8"/>
</dbReference>
<dbReference type="PaxDb" id="3880-AET01238"/>